<sequence length="179" mass="19772">MKIKHTRLCMLGLTVIAGWFASVNAGEKSFDNGRYYLRVGALGASPELSSYQHSLDPATRCVYHSGSEATASYVVNLHMPDGHKIIGLNYDFYDSDAAGYTAAKIIRSDGTIAGSSYVVAVLSQGSYFGYSSEYEELLTPHIIDNSRYQYVMQFYRINPTAQDDDLQMCQARVVLEPGP</sequence>
<evidence type="ECO:0000313" key="2">
    <source>
        <dbReference type="EMBL" id="GGF83848.1"/>
    </source>
</evidence>
<keyword evidence="3" id="KW-1185">Reference proteome</keyword>
<reference evidence="2" key="2">
    <citation type="submission" date="2020-09" db="EMBL/GenBank/DDBJ databases">
        <authorList>
            <person name="Sun Q."/>
            <person name="Zhou Y."/>
        </authorList>
    </citation>
    <scope>NUCLEOTIDE SEQUENCE</scope>
    <source>
        <strain evidence="2">CGMCC 1.12181</strain>
    </source>
</reference>
<evidence type="ECO:0008006" key="4">
    <source>
        <dbReference type="Google" id="ProtNLM"/>
    </source>
</evidence>
<proteinExistence type="predicted"/>
<reference evidence="2" key="1">
    <citation type="journal article" date="2014" name="Int. J. Syst. Evol. Microbiol.">
        <title>Complete genome sequence of Corynebacterium casei LMG S-19264T (=DSM 44701T), isolated from a smear-ripened cheese.</title>
        <authorList>
            <consortium name="US DOE Joint Genome Institute (JGI-PGF)"/>
            <person name="Walter F."/>
            <person name="Albersmeier A."/>
            <person name="Kalinowski J."/>
            <person name="Ruckert C."/>
        </authorList>
    </citation>
    <scope>NUCLEOTIDE SEQUENCE</scope>
    <source>
        <strain evidence="2">CGMCC 1.12181</strain>
    </source>
</reference>
<evidence type="ECO:0000256" key="1">
    <source>
        <dbReference type="SAM" id="SignalP"/>
    </source>
</evidence>
<accession>A0A917FHP3</accession>
<name>A0A917FHP3_9GAMM</name>
<gene>
    <name evidence="2" type="ORF">GCM10011365_01000</name>
</gene>
<dbReference type="RefSeq" id="WP_188363708.1">
    <property type="nucleotide sequence ID" value="NZ_BAABJF010000011.1"/>
</dbReference>
<dbReference type="Proteomes" id="UP000605253">
    <property type="component" value="Unassembled WGS sequence"/>
</dbReference>
<feature type="signal peptide" evidence="1">
    <location>
        <begin position="1"/>
        <end position="25"/>
    </location>
</feature>
<protein>
    <recommendedName>
        <fullName evidence="4">Secreted protein</fullName>
    </recommendedName>
</protein>
<dbReference type="EMBL" id="BMEO01000001">
    <property type="protein sequence ID" value="GGF83848.1"/>
    <property type="molecule type" value="Genomic_DNA"/>
</dbReference>
<feature type="chain" id="PRO_5037623118" description="Secreted protein" evidence="1">
    <location>
        <begin position="26"/>
        <end position="179"/>
    </location>
</feature>
<evidence type="ECO:0000313" key="3">
    <source>
        <dbReference type="Proteomes" id="UP000605253"/>
    </source>
</evidence>
<keyword evidence="1" id="KW-0732">Signal</keyword>
<dbReference type="AlphaFoldDB" id="A0A917FHP3"/>
<comment type="caution">
    <text evidence="2">The sequence shown here is derived from an EMBL/GenBank/DDBJ whole genome shotgun (WGS) entry which is preliminary data.</text>
</comment>
<organism evidence="2 3">
    <name type="scientific">Marinicella pacifica</name>
    <dbReference type="NCBI Taxonomy" id="1171543"/>
    <lineage>
        <taxon>Bacteria</taxon>
        <taxon>Pseudomonadati</taxon>
        <taxon>Pseudomonadota</taxon>
        <taxon>Gammaproteobacteria</taxon>
        <taxon>Lysobacterales</taxon>
        <taxon>Marinicellaceae</taxon>
        <taxon>Marinicella</taxon>
    </lineage>
</organism>